<sequence length="306" mass="32334">MKKQHVLLAVAVTAIWGLNFSVIKIGLDSVDPLILAGIRFALCALPAVFFLPRPEVPWRYTVGYGLVFGVGLWGVVNLGIEAGVSSGIASLVLQFSAFLTILLGAVVFREPLSGFQWAGIAIALSGLAAVMFVTDGTVTAAGVALVLFGAASWSVANVVLKKAAPRQTLSFLVWSSLFSPLPLFALDLGVNGTSGFTALPGQLGWTAIASLLFQAYPNTVLGYAIWNWLLREYPVSTVAPLSLLVPVFGVLGSMIIFGEPLPPLKLLAGALIVTGLVIGLYGKRLAQARSRPVPEPEPITPQVTRR</sequence>
<evidence type="ECO:0000256" key="3">
    <source>
        <dbReference type="ARBA" id="ARBA00022692"/>
    </source>
</evidence>
<keyword evidence="9" id="KW-1185">Reference proteome</keyword>
<feature type="transmembrane region" description="Helical" evidence="6">
    <location>
        <begin position="171"/>
        <end position="190"/>
    </location>
</feature>
<gene>
    <name evidence="8" type="ORF">FHX78_111380</name>
</gene>
<comment type="caution">
    <text evidence="8">The sequence shown here is derived from an EMBL/GenBank/DDBJ whole genome shotgun (WGS) entry which is preliminary data.</text>
</comment>
<feature type="transmembrane region" description="Helical" evidence="6">
    <location>
        <begin position="88"/>
        <end position="108"/>
    </location>
</feature>
<dbReference type="InterPro" id="IPR050638">
    <property type="entry name" value="AA-Vitamin_Transporters"/>
</dbReference>
<feature type="transmembrane region" description="Helical" evidence="6">
    <location>
        <begin position="58"/>
        <end position="76"/>
    </location>
</feature>
<dbReference type="InterPro" id="IPR000620">
    <property type="entry name" value="EamA_dom"/>
</dbReference>
<evidence type="ECO:0000313" key="9">
    <source>
        <dbReference type="Proteomes" id="UP000316603"/>
    </source>
</evidence>
<feature type="domain" description="EamA" evidence="7">
    <location>
        <begin position="6"/>
        <end position="131"/>
    </location>
</feature>
<dbReference type="EMBL" id="VIWV01000001">
    <property type="protein sequence ID" value="TWF84446.1"/>
    <property type="molecule type" value="Genomic_DNA"/>
</dbReference>
<evidence type="ECO:0000256" key="1">
    <source>
        <dbReference type="ARBA" id="ARBA00004141"/>
    </source>
</evidence>
<reference evidence="8 9" key="1">
    <citation type="submission" date="2019-06" db="EMBL/GenBank/DDBJ databases">
        <title>Sequencing the genomes of 1000 actinobacteria strains.</title>
        <authorList>
            <person name="Klenk H.-P."/>
        </authorList>
    </citation>
    <scope>NUCLEOTIDE SEQUENCE [LARGE SCALE GENOMIC DNA]</scope>
    <source>
        <strain evidence="8 9">DSM 41695</strain>
    </source>
</reference>
<evidence type="ECO:0000256" key="5">
    <source>
        <dbReference type="ARBA" id="ARBA00023136"/>
    </source>
</evidence>
<feature type="transmembrane region" description="Helical" evidence="6">
    <location>
        <begin position="140"/>
        <end position="159"/>
    </location>
</feature>
<evidence type="ECO:0000256" key="2">
    <source>
        <dbReference type="ARBA" id="ARBA00007362"/>
    </source>
</evidence>
<dbReference type="RefSeq" id="WP_145866574.1">
    <property type="nucleotide sequence ID" value="NZ_BNCE01000005.1"/>
</dbReference>
<comment type="similarity">
    <text evidence="2">Belongs to the EamA transporter family.</text>
</comment>
<evidence type="ECO:0000256" key="6">
    <source>
        <dbReference type="SAM" id="Phobius"/>
    </source>
</evidence>
<name>A0A561TBH1_9ACTN</name>
<feature type="transmembrane region" description="Helical" evidence="6">
    <location>
        <begin position="238"/>
        <end position="258"/>
    </location>
</feature>
<dbReference type="AlphaFoldDB" id="A0A561TBH1"/>
<feature type="transmembrane region" description="Helical" evidence="6">
    <location>
        <begin position="33"/>
        <end position="51"/>
    </location>
</feature>
<evidence type="ECO:0000259" key="7">
    <source>
        <dbReference type="Pfam" id="PF00892"/>
    </source>
</evidence>
<organism evidence="8 9">
    <name type="scientific">Streptomyces capillispiralis</name>
    <dbReference type="NCBI Taxonomy" id="68182"/>
    <lineage>
        <taxon>Bacteria</taxon>
        <taxon>Bacillati</taxon>
        <taxon>Actinomycetota</taxon>
        <taxon>Actinomycetes</taxon>
        <taxon>Kitasatosporales</taxon>
        <taxon>Streptomycetaceae</taxon>
        <taxon>Streptomyces</taxon>
    </lineage>
</organism>
<dbReference type="SUPFAM" id="SSF103481">
    <property type="entry name" value="Multidrug resistance efflux transporter EmrE"/>
    <property type="match status" value="2"/>
</dbReference>
<keyword evidence="4 6" id="KW-1133">Transmembrane helix</keyword>
<comment type="subcellular location">
    <subcellularLocation>
        <location evidence="1">Membrane</location>
        <topology evidence="1">Multi-pass membrane protein</topology>
    </subcellularLocation>
</comment>
<feature type="transmembrane region" description="Helical" evidence="6">
    <location>
        <begin position="202"/>
        <end position="226"/>
    </location>
</feature>
<dbReference type="Proteomes" id="UP000316603">
    <property type="component" value="Unassembled WGS sequence"/>
</dbReference>
<feature type="transmembrane region" description="Helical" evidence="6">
    <location>
        <begin position="264"/>
        <end position="282"/>
    </location>
</feature>
<accession>A0A561TBH1</accession>
<dbReference type="PANTHER" id="PTHR32322:SF9">
    <property type="entry name" value="AMINO-ACID METABOLITE EFFLUX PUMP-RELATED"/>
    <property type="match status" value="1"/>
</dbReference>
<dbReference type="GO" id="GO:0016020">
    <property type="term" value="C:membrane"/>
    <property type="evidence" value="ECO:0007669"/>
    <property type="project" value="UniProtKB-SubCell"/>
</dbReference>
<feature type="domain" description="EamA" evidence="7">
    <location>
        <begin position="141"/>
        <end position="278"/>
    </location>
</feature>
<dbReference type="Gene3D" id="1.10.3730.20">
    <property type="match status" value="1"/>
</dbReference>
<protein>
    <submittedName>
        <fullName evidence="8">O-acetylserine/cysteine efflux transporter</fullName>
    </submittedName>
</protein>
<evidence type="ECO:0000313" key="8">
    <source>
        <dbReference type="EMBL" id="TWF84446.1"/>
    </source>
</evidence>
<keyword evidence="5 6" id="KW-0472">Membrane</keyword>
<dbReference type="PANTHER" id="PTHR32322">
    <property type="entry name" value="INNER MEMBRANE TRANSPORTER"/>
    <property type="match status" value="1"/>
</dbReference>
<dbReference type="Pfam" id="PF00892">
    <property type="entry name" value="EamA"/>
    <property type="match status" value="2"/>
</dbReference>
<keyword evidence="3 6" id="KW-0812">Transmembrane</keyword>
<proteinExistence type="inferred from homology"/>
<feature type="transmembrane region" description="Helical" evidence="6">
    <location>
        <begin position="115"/>
        <end position="134"/>
    </location>
</feature>
<dbReference type="OrthoDB" id="9812521at2"/>
<evidence type="ECO:0000256" key="4">
    <source>
        <dbReference type="ARBA" id="ARBA00022989"/>
    </source>
</evidence>
<feature type="transmembrane region" description="Helical" evidence="6">
    <location>
        <begin position="7"/>
        <end position="27"/>
    </location>
</feature>
<dbReference type="InterPro" id="IPR037185">
    <property type="entry name" value="EmrE-like"/>
</dbReference>